<dbReference type="RefSeq" id="WP_136456219.1">
    <property type="nucleotide sequence ID" value="NZ_SRSF01000001.1"/>
</dbReference>
<evidence type="ECO:0000256" key="4">
    <source>
        <dbReference type="PIRNR" id="PIRNR006707"/>
    </source>
</evidence>
<keyword evidence="6" id="KW-1185">Reference proteome</keyword>
<proteinExistence type="inferred from homology"/>
<evidence type="ECO:0000256" key="1">
    <source>
        <dbReference type="ARBA" id="ARBA00023015"/>
    </source>
</evidence>
<evidence type="ECO:0000256" key="2">
    <source>
        <dbReference type="ARBA" id="ARBA00023125"/>
    </source>
</evidence>
<reference evidence="5 6" key="1">
    <citation type="submission" date="2019-04" db="EMBL/GenBank/DDBJ databases">
        <title>Lewinella litorea sp. nov., isolated from a marine sand.</title>
        <authorList>
            <person name="Yoon J.-H."/>
        </authorList>
    </citation>
    <scope>NUCLEOTIDE SEQUENCE [LARGE SCALE GENOMIC DNA]</scope>
    <source>
        <strain evidence="5 6">HSMS-39</strain>
    </source>
</reference>
<dbReference type="OrthoDB" id="9792628at2"/>
<dbReference type="InterPro" id="IPR036390">
    <property type="entry name" value="WH_DNA-bd_sf"/>
</dbReference>
<dbReference type="Gene3D" id="1.10.10.10">
    <property type="entry name" value="Winged helix-like DNA-binding domain superfamily/Winged helix DNA-binding domain"/>
    <property type="match status" value="1"/>
</dbReference>
<gene>
    <name evidence="5" type="ORF">E4021_01990</name>
</gene>
<dbReference type="Proteomes" id="UP000308528">
    <property type="component" value="Unassembled WGS sequence"/>
</dbReference>
<evidence type="ECO:0000256" key="3">
    <source>
        <dbReference type="ARBA" id="ARBA00023163"/>
    </source>
</evidence>
<keyword evidence="1 4" id="KW-0805">Transcription regulation</keyword>
<dbReference type="InterPro" id="IPR052362">
    <property type="entry name" value="HTH-GbsR_regulator"/>
</dbReference>
<dbReference type="PANTHER" id="PTHR38465:SF1">
    <property type="entry name" value="HTH-TYPE TRANSCRIPTIONAL REGULATOR MJ1563-RELATED"/>
    <property type="match status" value="1"/>
</dbReference>
<dbReference type="AlphaFoldDB" id="A0A4V3XLL6"/>
<comment type="caution">
    <text evidence="5">The sequence shown here is derived from an EMBL/GenBank/DDBJ whole genome shotgun (WGS) entry which is preliminary data.</text>
</comment>
<dbReference type="InterPro" id="IPR026282">
    <property type="entry name" value="MJ1563"/>
</dbReference>
<name>A0A4V3XLL6_9BACT</name>
<keyword evidence="2 4" id="KW-0238">DNA-binding</keyword>
<dbReference type="PANTHER" id="PTHR38465">
    <property type="entry name" value="HTH-TYPE TRANSCRIPTIONAL REGULATOR MJ1563-RELATED"/>
    <property type="match status" value="1"/>
</dbReference>
<dbReference type="PIRSF" id="PIRSF006707">
    <property type="entry name" value="MJ1563"/>
    <property type="match status" value="1"/>
</dbReference>
<accession>A0A4V3XLL6</accession>
<organism evidence="5 6">
    <name type="scientific">Neolewinella litorea</name>
    <dbReference type="NCBI Taxonomy" id="2562452"/>
    <lineage>
        <taxon>Bacteria</taxon>
        <taxon>Pseudomonadati</taxon>
        <taxon>Bacteroidota</taxon>
        <taxon>Saprospiria</taxon>
        <taxon>Saprospirales</taxon>
        <taxon>Lewinellaceae</taxon>
        <taxon>Neolewinella</taxon>
    </lineage>
</organism>
<comment type="similarity">
    <text evidence="4">Belongs to the GbsR family.</text>
</comment>
<dbReference type="GO" id="GO:0003677">
    <property type="term" value="F:DNA binding"/>
    <property type="evidence" value="ECO:0007669"/>
    <property type="project" value="UniProtKB-UniRule"/>
</dbReference>
<evidence type="ECO:0000313" key="6">
    <source>
        <dbReference type="Proteomes" id="UP000308528"/>
    </source>
</evidence>
<protein>
    <recommendedName>
        <fullName evidence="4">HTH-type transcriptional regulator</fullName>
    </recommendedName>
</protein>
<keyword evidence="3 4" id="KW-0804">Transcription</keyword>
<dbReference type="EMBL" id="SRSF01000001">
    <property type="protein sequence ID" value="THH41393.1"/>
    <property type="molecule type" value="Genomic_DNA"/>
</dbReference>
<evidence type="ECO:0000313" key="5">
    <source>
        <dbReference type="EMBL" id="THH41393.1"/>
    </source>
</evidence>
<sequence length="166" mass="18813">MELEEGKEKFIEAWGALGSSWGVTRTMAQIHALLLVASDPLSTDDIMDELQISRGNVNINTRMLLDWGLAHKKLIPGERKEFFVGEKDMSKVVKNIIIARKKRELEPMLRLLDDLTGVHGDGPDAREFREVIKDLKLYSHKADSALAALVKVDSNWFFSTFLTMIK</sequence>
<dbReference type="SUPFAM" id="SSF46785">
    <property type="entry name" value="Winged helix' DNA-binding domain"/>
    <property type="match status" value="1"/>
</dbReference>
<dbReference type="InterPro" id="IPR036388">
    <property type="entry name" value="WH-like_DNA-bd_sf"/>
</dbReference>